<proteinExistence type="predicted"/>
<keyword evidence="2" id="KW-1185">Reference proteome</keyword>
<name>A0AAV9ADD5_ACOGR</name>
<evidence type="ECO:0000313" key="1">
    <source>
        <dbReference type="EMBL" id="KAK1262166.1"/>
    </source>
</evidence>
<dbReference type="Pfam" id="PF03087">
    <property type="entry name" value="BPS1"/>
    <property type="match status" value="3"/>
</dbReference>
<dbReference type="GO" id="GO:0048367">
    <property type="term" value="P:shoot system development"/>
    <property type="evidence" value="ECO:0007669"/>
    <property type="project" value="InterPro"/>
</dbReference>
<accession>A0AAV9ADD5</accession>
<sequence>MAHIRSNSLPSSVHPTILHIKEELVKLKGVEASQTAEAILIALESLKDLYTCVDDLLRMSFTQQALINHRREKWVDEMLNGKKAEKDLNKSLSTLKRISNWCSSYPLLNEKNDASMMFEVLREVTAVTVHLSIHVVLHNFNKSCIKTNLPPSIHPTILRIREELSKLKSFESSSSSLEAEAILIALGSLTNVCACVDDLLRLSLAQQALYQCRQDKWVDEMLIGSVQLMDLCYLARDALSSMKEHMQVLQSTLRRRRVGDPSMKCEIRPYFLYRKKAEKDINKSLSTLKKIGNGCASYPVLDENNDSSMVFRVLREVNVATVSIFKSVLFFMSSTSTSSRPSKWSLVAKVMRKGTVSCEGEDGGVNAVERVDALLSALCGHNSSKDGDGDVKVQQAQKQMGVLEGRVEQIDGGLGCLFRHLIQIRVALLNNISL</sequence>
<dbReference type="EMBL" id="JAUJYN010000010">
    <property type="protein sequence ID" value="KAK1262166.1"/>
    <property type="molecule type" value="Genomic_DNA"/>
</dbReference>
<organism evidence="1 2">
    <name type="scientific">Acorus gramineus</name>
    <name type="common">Dwarf sweet flag</name>
    <dbReference type="NCBI Taxonomy" id="55184"/>
    <lineage>
        <taxon>Eukaryota</taxon>
        <taxon>Viridiplantae</taxon>
        <taxon>Streptophyta</taxon>
        <taxon>Embryophyta</taxon>
        <taxon>Tracheophyta</taxon>
        <taxon>Spermatophyta</taxon>
        <taxon>Magnoliopsida</taxon>
        <taxon>Liliopsida</taxon>
        <taxon>Acoraceae</taxon>
        <taxon>Acorus</taxon>
    </lineage>
</organism>
<dbReference type="PANTHER" id="PTHR33070:SF120">
    <property type="entry name" value="EXPRESSED PROTEIN"/>
    <property type="match status" value="1"/>
</dbReference>
<dbReference type="GO" id="GO:0048364">
    <property type="term" value="P:root development"/>
    <property type="evidence" value="ECO:0007669"/>
    <property type="project" value="InterPro"/>
</dbReference>
<dbReference type="PANTHER" id="PTHR33070">
    <property type="entry name" value="OS06G0725500 PROTEIN"/>
    <property type="match status" value="1"/>
</dbReference>
<protein>
    <submittedName>
        <fullName evidence="1">Uncharacterized protein</fullName>
    </submittedName>
</protein>
<gene>
    <name evidence="1" type="ORF">QJS04_geneDACA001352</name>
</gene>
<dbReference type="InterPro" id="IPR004320">
    <property type="entry name" value="BPS1_pln"/>
</dbReference>
<reference evidence="1" key="2">
    <citation type="submission" date="2023-06" db="EMBL/GenBank/DDBJ databases">
        <authorList>
            <person name="Ma L."/>
            <person name="Liu K.-W."/>
            <person name="Li Z."/>
            <person name="Hsiao Y.-Y."/>
            <person name="Qi Y."/>
            <person name="Fu T."/>
            <person name="Tang G."/>
            <person name="Zhang D."/>
            <person name="Sun W.-H."/>
            <person name="Liu D.-K."/>
            <person name="Li Y."/>
            <person name="Chen G.-Z."/>
            <person name="Liu X.-D."/>
            <person name="Liao X.-Y."/>
            <person name="Jiang Y.-T."/>
            <person name="Yu X."/>
            <person name="Hao Y."/>
            <person name="Huang J."/>
            <person name="Zhao X.-W."/>
            <person name="Ke S."/>
            <person name="Chen Y.-Y."/>
            <person name="Wu W.-L."/>
            <person name="Hsu J.-L."/>
            <person name="Lin Y.-F."/>
            <person name="Huang M.-D."/>
            <person name="Li C.-Y."/>
            <person name="Huang L."/>
            <person name="Wang Z.-W."/>
            <person name="Zhao X."/>
            <person name="Zhong W.-Y."/>
            <person name="Peng D.-H."/>
            <person name="Ahmad S."/>
            <person name="Lan S."/>
            <person name="Zhang J.-S."/>
            <person name="Tsai W.-C."/>
            <person name="Van De Peer Y."/>
            <person name="Liu Z.-J."/>
        </authorList>
    </citation>
    <scope>NUCLEOTIDE SEQUENCE</scope>
    <source>
        <strain evidence="1">SCP</strain>
        <tissue evidence="1">Leaves</tissue>
    </source>
</reference>
<comment type="caution">
    <text evidence="1">The sequence shown here is derived from an EMBL/GenBank/DDBJ whole genome shotgun (WGS) entry which is preliminary data.</text>
</comment>
<reference evidence="1" key="1">
    <citation type="journal article" date="2023" name="Nat. Commun.">
        <title>Diploid and tetraploid genomes of Acorus and the evolution of monocots.</title>
        <authorList>
            <person name="Ma L."/>
            <person name="Liu K.W."/>
            <person name="Li Z."/>
            <person name="Hsiao Y.Y."/>
            <person name="Qi Y."/>
            <person name="Fu T."/>
            <person name="Tang G.D."/>
            <person name="Zhang D."/>
            <person name="Sun W.H."/>
            <person name="Liu D.K."/>
            <person name="Li Y."/>
            <person name="Chen G.Z."/>
            <person name="Liu X.D."/>
            <person name="Liao X.Y."/>
            <person name="Jiang Y.T."/>
            <person name="Yu X."/>
            <person name="Hao Y."/>
            <person name="Huang J."/>
            <person name="Zhao X.W."/>
            <person name="Ke S."/>
            <person name="Chen Y.Y."/>
            <person name="Wu W.L."/>
            <person name="Hsu J.L."/>
            <person name="Lin Y.F."/>
            <person name="Huang M.D."/>
            <person name="Li C.Y."/>
            <person name="Huang L."/>
            <person name="Wang Z.W."/>
            <person name="Zhao X."/>
            <person name="Zhong W.Y."/>
            <person name="Peng D.H."/>
            <person name="Ahmad S."/>
            <person name="Lan S."/>
            <person name="Zhang J.S."/>
            <person name="Tsai W.C."/>
            <person name="Van de Peer Y."/>
            <person name="Liu Z.J."/>
        </authorList>
    </citation>
    <scope>NUCLEOTIDE SEQUENCE</scope>
    <source>
        <strain evidence="1">SCP</strain>
    </source>
</reference>
<dbReference type="AlphaFoldDB" id="A0AAV9ADD5"/>
<dbReference type="Proteomes" id="UP001179952">
    <property type="component" value="Unassembled WGS sequence"/>
</dbReference>
<evidence type="ECO:0000313" key="2">
    <source>
        <dbReference type="Proteomes" id="UP001179952"/>
    </source>
</evidence>